<gene>
    <name evidence="1" type="ORF">Poly24_25570</name>
</gene>
<dbReference type="Proteomes" id="UP000315082">
    <property type="component" value="Chromosome"/>
</dbReference>
<name>A0A518JTH5_9BACT</name>
<proteinExistence type="predicted"/>
<evidence type="ECO:0000313" key="1">
    <source>
        <dbReference type="EMBL" id="QDV68844.1"/>
    </source>
</evidence>
<keyword evidence="2" id="KW-1185">Reference proteome</keyword>
<dbReference type="EMBL" id="CP036348">
    <property type="protein sequence ID" value="QDV68844.1"/>
    <property type="molecule type" value="Genomic_DNA"/>
</dbReference>
<dbReference type="RefSeq" id="WP_197452527.1">
    <property type="nucleotide sequence ID" value="NZ_CP036348.1"/>
</dbReference>
<accession>A0A518JTH5</accession>
<reference evidence="1 2" key="1">
    <citation type="submission" date="2019-02" db="EMBL/GenBank/DDBJ databases">
        <title>Deep-cultivation of Planctomycetes and their phenomic and genomic characterization uncovers novel biology.</title>
        <authorList>
            <person name="Wiegand S."/>
            <person name="Jogler M."/>
            <person name="Boedeker C."/>
            <person name="Pinto D."/>
            <person name="Vollmers J."/>
            <person name="Rivas-Marin E."/>
            <person name="Kohn T."/>
            <person name="Peeters S.H."/>
            <person name="Heuer A."/>
            <person name="Rast P."/>
            <person name="Oberbeckmann S."/>
            <person name="Bunk B."/>
            <person name="Jeske O."/>
            <person name="Meyerdierks A."/>
            <person name="Storesund J.E."/>
            <person name="Kallscheuer N."/>
            <person name="Luecker S."/>
            <person name="Lage O.M."/>
            <person name="Pohl T."/>
            <person name="Merkel B.J."/>
            <person name="Hornburger P."/>
            <person name="Mueller R.-W."/>
            <person name="Bruemmer F."/>
            <person name="Labrenz M."/>
            <person name="Spormann A.M."/>
            <person name="Op den Camp H."/>
            <person name="Overmann J."/>
            <person name="Amann R."/>
            <person name="Jetten M.S.M."/>
            <person name="Mascher T."/>
            <person name="Medema M.H."/>
            <person name="Devos D.P."/>
            <person name="Kaster A.-K."/>
            <person name="Ovreas L."/>
            <person name="Rohde M."/>
            <person name="Galperin M.Y."/>
            <person name="Jogler C."/>
        </authorList>
    </citation>
    <scope>NUCLEOTIDE SEQUENCE [LARGE SCALE GENOMIC DNA]</scope>
    <source>
        <strain evidence="1 2">Poly24</strain>
    </source>
</reference>
<protein>
    <submittedName>
        <fullName evidence="1">Uncharacterized protein</fullName>
    </submittedName>
</protein>
<organism evidence="1 2">
    <name type="scientific">Rosistilla carotiformis</name>
    <dbReference type="NCBI Taxonomy" id="2528017"/>
    <lineage>
        <taxon>Bacteria</taxon>
        <taxon>Pseudomonadati</taxon>
        <taxon>Planctomycetota</taxon>
        <taxon>Planctomycetia</taxon>
        <taxon>Pirellulales</taxon>
        <taxon>Pirellulaceae</taxon>
        <taxon>Rosistilla</taxon>
    </lineage>
</organism>
<evidence type="ECO:0000313" key="2">
    <source>
        <dbReference type="Proteomes" id="UP000315082"/>
    </source>
</evidence>
<dbReference type="KEGG" id="rcf:Poly24_25570"/>
<sequence length="48" mass="5823">MGNWIAHYEPFWEKYHQRHQAHVVNGDEQVIETIHRDVVFPKPPEAVW</sequence>
<dbReference type="AlphaFoldDB" id="A0A518JTH5"/>